<name>E0DFM7_9CORY</name>
<dbReference type="STRING" id="553207.HMPREF0299_6671"/>
<sequence>MILSNIEEMIFLVGEVFPLDSTVKTLIKKSPEKTENNLACG</sequence>
<protein>
    <submittedName>
        <fullName evidence="1">Uncharacterized protein</fullName>
    </submittedName>
</protein>
<proteinExistence type="predicted"/>
<dbReference type="EMBL" id="ACSH02000005">
    <property type="protein sequence ID" value="EFM48756.1"/>
    <property type="molecule type" value="Genomic_DNA"/>
</dbReference>
<dbReference type="AlphaFoldDB" id="E0DFM7"/>
<evidence type="ECO:0000313" key="1">
    <source>
        <dbReference type="EMBL" id="EFM48756.1"/>
    </source>
</evidence>
<gene>
    <name evidence="1" type="ORF">HMPREF0299_6671</name>
</gene>
<organism evidence="1 2">
    <name type="scientific">Corynebacterium matruchotii ATCC 14266</name>
    <dbReference type="NCBI Taxonomy" id="553207"/>
    <lineage>
        <taxon>Bacteria</taxon>
        <taxon>Bacillati</taxon>
        <taxon>Actinomycetota</taxon>
        <taxon>Actinomycetes</taxon>
        <taxon>Mycobacteriales</taxon>
        <taxon>Corynebacteriaceae</taxon>
        <taxon>Corynebacterium</taxon>
    </lineage>
</organism>
<keyword evidence="2" id="KW-1185">Reference proteome</keyword>
<reference evidence="1" key="1">
    <citation type="submission" date="2010-08" db="EMBL/GenBank/DDBJ databases">
        <authorList>
            <person name="Harkins D.M."/>
            <person name="Madupu R."/>
            <person name="Durkin A.S."/>
            <person name="Torralba M."/>
            <person name="Methe B."/>
            <person name="Sutton G.G."/>
            <person name="Nelson K.E."/>
        </authorList>
    </citation>
    <scope>NUCLEOTIDE SEQUENCE [LARGE SCALE GENOMIC DNA]</scope>
    <source>
        <strain evidence="1">ATCC 14266</strain>
    </source>
</reference>
<comment type="caution">
    <text evidence="1">The sequence shown here is derived from an EMBL/GenBank/DDBJ whole genome shotgun (WGS) entry which is preliminary data.</text>
</comment>
<accession>E0DFM7</accession>
<evidence type="ECO:0000313" key="2">
    <source>
        <dbReference type="Proteomes" id="UP000004218"/>
    </source>
</evidence>
<dbReference type="Proteomes" id="UP000004218">
    <property type="component" value="Unassembled WGS sequence"/>
</dbReference>